<dbReference type="HOGENOM" id="CLU_075543_0_0_9"/>
<dbReference type="AlphaFoldDB" id="A0A0A1GYR6"/>
<dbReference type="PANTHER" id="PTHR43404">
    <property type="entry name" value="LIPOPOLYSACCHARIDE CHOLINEPHOSPHOTRANSFERASE LICD"/>
    <property type="match status" value="1"/>
</dbReference>
<dbReference type="GO" id="GO:0016740">
    <property type="term" value="F:transferase activity"/>
    <property type="evidence" value="ECO:0007669"/>
    <property type="project" value="UniProtKB-KW"/>
</dbReference>
<dbReference type="Proteomes" id="UP000031620">
    <property type="component" value="Chromosome"/>
</dbReference>
<dbReference type="InterPro" id="IPR052942">
    <property type="entry name" value="LPS_cholinephosphotransferase"/>
</dbReference>
<dbReference type="InterPro" id="IPR007074">
    <property type="entry name" value="LicD/FKTN/FKRP_NTP_transf"/>
</dbReference>
<proteinExistence type="predicted"/>
<sequence length="269" mass="31531">MKLKPIHDIELNLLETFIMVCRQYSISYFLIGGSLLGAIRHQGFIPWDDDLDIGMTRQDYNQFLKVAPVTLAHTSYFLQTPYSDRNYGLSYAKLLDLDTDIQEFNNINNAKKGIFIDIFPFDAIPLASGERTAQMAKFKFYDSSILLRLGYHLVDSPLSKMIKPLSIKQYNEVRQLKHKRDAIMQQFSDQVPTEFKNIASQYRYDREIMRNDDMKMLTTHPFEHLNVSIPQNYDHILTRMYGNYMRLPPKKDQVQKHFKQITINGETLT</sequence>
<organism evidence="2 3">
    <name type="scientific">Paucilactobacillus hokkaidonensis JCM 18461</name>
    <dbReference type="NCBI Taxonomy" id="1291742"/>
    <lineage>
        <taxon>Bacteria</taxon>
        <taxon>Bacillati</taxon>
        <taxon>Bacillota</taxon>
        <taxon>Bacilli</taxon>
        <taxon>Lactobacillales</taxon>
        <taxon>Lactobacillaceae</taxon>
        <taxon>Paucilactobacillus</taxon>
    </lineage>
</organism>
<dbReference type="KEGG" id="lho:LOOC260_116350"/>
<dbReference type="EMBL" id="AP014680">
    <property type="protein sequence ID" value="BAP86143.1"/>
    <property type="molecule type" value="Genomic_DNA"/>
</dbReference>
<gene>
    <name evidence="2" type="ORF">LOOC260_116350</name>
</gene>
<dbReference type="PANTHER" id="PTHR43404:SF2">
    <property type="entry name" value="LIPOPOLYSACCHARIDE CHOLINEPHOSPHOTRANSFERASE LICD"/>
    <property type="match status" value="1"/>
</dbReference>
<feature type="domain" description="LicD/FKTN/FKRP nucleotidyltransferase" evidence="1">
    <location>
        <begin position="21"/>
        <end position="242"/>
    </location>
</feature>
<evidence type="ECO:0000313" key="2">
    <source>
        <dbReference type="EMBL" id="BAP86143.1"/>
    </source>
</evidence>
<dbReference type="RefSeq" id="WP_041094216.1">
    <property type="nucleotide sequence ID" value="NZ_AP014680.1"/>
</dbReference>
<evidence type="ECO:0000259" key="1">
    <source>
        <dbReference type="Pfam" id="PF04991"/>
    </source>
</evidence>
<dbReference type="GO" id="GO:0009100">
    <property type="term" value="P:glycoprotein metabolic process"/>
    <property type="evidence" value="ECO:0007669"/>
    <property type="project" value="UniProtKB-ARBA"/>
</dbReference>
<keyword evidence="2" id="KW-0808">Transferase</keyword>
<dbReference type="Pfam" id="PF04991">
    <property type="entry name" value="LicD"/>
    <property type="match status" value="1"/>
</dbReference>
<evidence type="ECO:0000313" key="3">
    <source>
        <dbReference type="Proteomes" id="UP000031620"/>
    </source>
</evidence>
<dbReference type="STRING" id="1291742.LOOC260_116350"/>
<protein>
    <submittedName>
        <fullName evidence="2">Lipopolysaccharide cholinephosphotransferase</fullName>
    </submittedName>
</protein>
<name>A0A0A1GYR6_9LACO</name>
<reference evidence="2 3" key="1">
    <citation type="submission" date="2014-11" db="EMBL/GenBank/DDBJ databases">
        <title>Complete genome sequence and analysis of Lactobacillus hokkaidonensis LOOC260T.</title>
        <authorList>
            <person name="Tanizawa Y."/>
            <person name="Tohno M."/>
            <person name="Kaminuma E."/>
            <person name="Nakamura Y."/>
            <person name="Arita M."/>
        </authorList>
    </citation>
    <scope>NUCLEOTIDE SEQUENCE [LARGE SCALE GENOMIC DNA]</scope>
    <source>
        <strain evidence="2 3">LOOC260</strain>
    </source>
</reference>
<accession>A0A0A1GYR6</accession>